<proteinExistence type="predicted"/>
<evidence type="ECO:0000313" key="3">
    <source>
        <dbReference type="Proteomes" id="UP000054845"/>
    </source>
</evidence>
<dbReference type="Proteomes" id="UP000054845">
    <property type="component" value="Unassembled WGS sequence"/>
</dbReference>
<evidence type="ECO:0000313" key="2">
    <source>
        <dbReference type="EMBL" id="CEH11752.1"/>
    </source>
</evidence>
<keyword evidence="3" id="KW-1185">Reference proteome</keyword>
<dbReference type="EMBL" id="CCYA01000065">
    <property type="protein sequence ID" value="CEH11752.1"/>
    <property type="molecule type" value="Genomic_DNA"/>
</dbReference>
<dbReference type="STRING" id="401625.A0A0P1B799"/>
<accession>A0A0P1B799</accession>
<sequence length="253" mass="27550">MLASPAGLVLVGFIFVSTAIVCTEATNARPGIKPFGPKVCASTRYNANFDDRDWLPGQYVANTIGTYEELAWQGFAGFNANTTTATSTSLAPLVLESYPNAVGTGFEITLLSPQIPQFSTIYSGSPAVGGFNLHSFYFSCVENLGTEFTAYATPCEFTVQAFKDGKKVSEKKLTYKPKMLIRSPMTLATFASPDFCNIDTVKFLVPKQLTKAILIDNVDYTTHTCKKAGSKRGLTSHRPIGQDEELLPRRVVI</sequence>
<name>A0A0P1B799_9BASI</name>
<evidence type="ECO:0000256" key="1">
    <source>
        <dbReference type="SAM" id="SignalP"/>
    </source>
</evidence>
<feature type="chain" id="PRO_5006059235" evidence="1">
    <location>
        <begin position="20"/>
        <end position="253"/>
    </location>
</feature>
<dbReference type="OrthoDB" id="4820608at2759"/>
<organism evidence="2 3">
    <name type="scientific">Ceraceosorus bombacis</name>
    <dbReference type="NCBI Taxonomy" id="401625"/>
    <lineage>
        <taxon>Eukaryota</taxon>
        <taxon>Fungi</taxon>
        <taxon>Dikarya</taxon>
        <taxon>Basidiomycota</taxon>
        <taxon>Ustilaginomycotina</taxon>
        <taxon>Exobasidiomycetes</taxon>
        <taxon>Ceraceosorales</taxon>
        <taxon>Ceraceosoraceae</taxon>
        <taxon>Ceraceosorus</taxon>
    </lineage>
</organism>
<protein>
    <submittedName>
        <fullName evidence="2">Uncharacterized protein</fullName>
    </submittedName>
</protein>
<reference evidence="2 3" key="1">
    <citation type="submission" date="2014-09" db="EMBL/GenBank/DDBJ databases">
        <authorList>
            <person name="Magalhaes I.L.F."/>
            <person name="Oliveira U."/>
            <person name="Santos F.R."/>
            <person name="Vidigal T.H.D.A."/>
            <person name="Brescovit A.D."/>
            <person name="Santos A.J."/>
        </authorList>
    </citation>
    <scope>NUCLEOTIDE SEQUENCE [LARGE SCALE GENOMIC DNA]</scope>
</reference>
<keyword evidence="1" id="KW-0732">Signal</keyword>
<dbReference type="AlphaFoldDB" id="A0A0P1B799"/>
<feature type="signal peptide" evidence="1">
    <location>
        <begin position="1"/>
        <end position="19"/>
    </location>
</feature>